<keyword evidence="5 8" id="KW-0560">Oxidoreductase</keyword>
<dbReference type="GO" id="GO:0004318">
    <property type="term" value="F:enoyl-[acyl-carrier-protein] reductase (NADH) activity"/>
    <property type="evidence" value="ECO:0007669"/>
    <property type="project" value="UniProtKB-EC"/>
</dbReference>
<evidence type="ECO:0000256" key="6">
    <source>
        <dbReference type="ARBA" id="ARBA00023098"/>
    </source>
</evidence>
<evidence type="ECO:0000256" key="1">
    <source>
        <dbReference type="ARBA" id="ARBA00005189"/>
    </source>
</evidence>
<dbReference type="EC" id="1.3.1.9" evidence="8"/>
<dbReference type="InterPro" id="IPR002347">
    <property type="entry name" value="SDR_fam"/>
</dbReference>
<comment type="catalytic activity">
    <reaction evidence="8">
        <text>a 2,3-saturated acyl-[ACP] + NAD(+) = a (2E)-enoyl-[ACP] + NADH + H(+)</text>
        <dbReference type="Rhea" id="RHEA:10240"/>
        <dbReference type="Rhea" id="RHEA-COMP:9925"/>
        <dbReference type="Rhea" id="RHEA-COMP:9926"/>
        <dbReference type="ChEBI" id="CHEBI:15378"/>
        <dbReference type="ChEBI" id="CHEBI:57540"/>
        <dbReference type="ChEBI" id="CHEBI:57945"/>
        <dbReference type="ChEBI" id="CHEBI:78784"/>
        <dbReference type="ChEBI" id="CHEBI:78785"/>
        <dbReference type="EC" id="1.3.1.9"/>
    </reaction>
</comment>
<comment type="similarity">
    <text evidence="2 8">Belongs to the short-chain dehydrogenases/reductases (SDR) family. FabI subfamily.</text>
</comment>
<evidence type="ECO:0000313" key="10">
    <source>
        <dbReference type="Proteomes" id="UP001183176"/>
    </source>
</evidence>
<organism evidence="9 10">
    <name type="scientific">Jatrophihabitans lederbergiae</name>
    <dbReference type="NCBI Taxonomy" id="3075547"/>
    <lineage>
        <taxon>Bacteria</taxon>
        <taxon>Bacillati</taxon>
        <taxon>Actinomycetota</taxon>
        <taxon>Actinomycetes</taxon>
        <taxon>Jatrophihabitantales</taxon>
        <taxon>Jatrophihabitantaceae</taxon>
        <taxon>Jatrophihabitans</taxon>
    </lineage>
</organism>
<keyword evidence="10" id="KW-1185">Reference proteome</keyword>
<evidence type="ECO:0000313" key="9">
    <source>
        <dbReference type="EMBL" id="MDT0262136.1"/>
    </source>
</evidence>
<keyword evidence="8" id="KW-0520">NAD</keyword>
<proteinExistence type="inferred from homology"/>
<keyword evidence="6" id="KW-0443">Lipid metabolism</keyword>
<dbReference type="PRINTS" id="PR00081">
    <property type="entry name" value="GDHRDH"/>
</dbReference>
<keyword evidence="3 8" id="KW-0444">Lipid biosynthesis</keyword>
<dbReference type="RefSeq" id="WP_311423287.1">
    <property type="nucleotide sequence ID" value="NZ_JAVREH010000014.1"/>
</dbReference>
<dbReference type="PANTHER" id="PTHR43159:SF2">
    <property type="entry name" value="ENOYL-[ACYL-CARRIER-PROTEIN] REDUCTASE [NADH], CHLOROPLASTIC"/>
    <property type="match status" value="1"/>
</dbReference>
<evidence type="ECO:0000256" key="8">
    <source>
        <dbReference type="PIRNR" id="PIRNR000094"/>
    </source>
</evidence>
<keyword evidence="4" id="KW-0276">Fatty acid metabolism</keyword>
<protein>
    <recommendedName>
        <fullName evidence="8">Enoyl-[acyl-carrier-protein] reductase [NADH]</fullName>
        <ecNumber evidence="8">1.3.1.9</ecNumber>
    </recommendedName>
</protein>
<dbReference type="Pfam" id="PF13561">
    <property type="entry name" value="adh_short_C2"/>
    <property type="match status" value="1"/>
</dbReference>
<comment type="pathway">
    <text evidence="1">Lipid metabolism.</text>
</comment>
<dbReference type="PIRSF" id="PIRSF000094">
    <property type="entry name" value="Enoyl-ACP_rdct"/>
    <property type="match status" value="1"/>
</dbReference>
<keyword evidence="7 8" id="KW-0275">Fatty acid biosynthesis</keyword>
<name>A0ABU2JAX1_9ACTN</name>
<dbReference type="Proteomes" id="UP001183176">
    <property type="component" value="Unassembled WGS sequence"/>
</dbReference>
<dbReference type="SUPFAM" id="SSF51735">
    <property type="entry name" value="NAD(P)-binding Rossmann-fold domains"/>
    <property type="match status" value="1"/>
</dbReference>
<evidence type="ECO:0000256" key="7">
    <source>
        <dbReference type="ARBA" id="ARBA00023160"/>
    </source>
</evidence>
<evidence type="ECO:0000256" key="5">
    <source>
        <dbReference type="ARBA" id="ARBA00023002"/>
    </source>
</evidence>
<evidence type="ECO:0000256" key="3">
    <source>
        <dbReference type="ARBA" id="ARBA00022516"/>
    </source>
</evidence>
<reference evidence="10" key="1">
    <citation type="submission" date="2023-07" db="EMBL/GenBank/DDBJ databases">
        <title>30 novel species of actinomycetes from the DSMZ collection.</title>
        <authorList>
            <person name="Nouioui I."/>
        </authorList>
    </citation>
    <scope>NUCLEOTIDE SEQUENCE [LARGE SCALE GENOMIC DNA]</scope>
    <source>
        <strain evidence="10">DSM 44399</strain>
    </source>
</reference>
<dbReference type="Gene3D" id="3.40.50.720">
    <property type="entry name" value="NAD(P)-binding Rossmann-like Domain"/>
    <property type="match status" value="1"/>
</dbReference>
<evidence type="ECO:0000256" key="4">
    <source>
        <dbReference type="ARBA" id="ARBA00022832"/>
    </source>
</evidence>
<evidence type="ECO:0000256" key="2">
    <source>
        <dbReference type="ARBA" id="ARBA00009233"/>
    </source>
</evidence>
<sequence>MLLADKRLLVTGVLNERSIAYAAAELALQQGAEVVLTGFGRGLRLTERFAERLSPNCQVLEMDATRPDHLDTVADWCDKRWGKLDGVLHSIAFAPATTLDGGFLSAPWPEVAQAFEVSTYTFAAFGRTFGPLLAQAGGGSLVGLDFDAGQAWPGYDWMGVAKAGLEGCCRYLANALGPAGTRVNLIAAGPLRTIAASAIGAFDGFEHAWAARAPLGWDVRDPYPVGRAVCALWSDWLPAVSGEVLHVDGGMHAIGGGTVAIRQQQAGGAAAPAQAAV</sequence>
<dbReference type="InterPro" id="IPR036291">
    <property type="entry name" value="NAD(P)-bd_dom_sf"/>
</dbReference>
<dbReference type="NCBIfam" id="NF005908">
    <property type="entry name" value="PRK07889.1"/>
    <property type="match status" value="1"/>
</dbReference>
<gene>
    <name evidence="9" type="primary">fabI</name>
    <name evidence="9" type="ORF">RM423_12110</name>
</gene>
<dbReference type="InterPro" id="IPR014358">
    <property type="entry name" value="Enoyl-ACP_Rdtase_NADH"/>
</dbReference>
<dbReference type="EMBL" id="JAVREH010000014">
    <property type="protein sequence ID" value="MDT0262136.1"/>
    <property type="molecule type" value="Genomic_DNA"/>
</dbReference>
<accession>A0ABU2JAX1</accession>
<dbReference type="PANTHER" id="PTHR43159">
    <property type="entry name" value="ENOYL-[ACYL-CARRIER-PROTEIN] REDUCTASE"/>
    <property type="match status" value="1"/>
</dbReference>
<comment type="caution">
    <text evidence="9">The sequence shown here is derived from an EMBL/GenBank/DDBJ whole genome shotgun (WGS) entry which is preliminary data.</text>
</comment>